<organism evidence="5 6">
    <name type="scientific">Tulasnella calospora MUT 4182</name>
    <dbReference type="NCBI Taxonomy" id="1051891"/>
    <lineage>
        <taxon>Eukaryota</taxon>
        <taxon>Fungi</taxon>
        <taxon>Dikarya</taxon>
        <taxon>Basidiomycota</taxon>
        <taxon>Agaricomycotina</taxon>
        <taxon>Agaricomycetes</taxon>
        <taxon>Cantharellales</taxon>
        <taxon>Tulasnellaceae</taxon>
        <taxon>Tulasnella</taxon>
    </lineage>
</organism>
<dbReference type="AlphaFoldDB" id="A0A0C3LK18"/>
<dbReference type="PANTHER" id="PTHR30024:SF47">
    <property type="entry name" value="TAURINE-BINDING PERIPLASMIC PROTEIN"/>
    <property type="match status" value="1"/>
</dbReference>
<keyword evidence="3" id="KW-0732">Signal</keyword>
<evidence type="ECO:0000256" key="2">
    <source>
        <dbReference type="ARBA" id="ARBA00010742"/>
    </source>
</evidence>
<dbReference type="PANTHER" id="PTHR30024">
    <property type="entry name" value="ALIPHATIC SULFONATES-BINDING PROTEIN-RELATED"/>
    <property type="match status" value="1"/>
</dbReference>
<dbReference type="EMBL" id="KN822943">
    <property type="protein sequence ID" value="KIO34388.1"/>
    <property type="molecule type" value="Genomic_DNA"/>
</dbReference>
<dbReference type="Pfam" id="PF22384">
    <property type="entry name" value="PBP2_Ca3427_like"/>
    <property type="match status" value="1"/>
</dbReference>
<name>A0A0C3LK18_9AGAM</name>
<dbReference type="Proteomes" id="UP000054248">
    <property type="component" value="Unassembled WGS sequence"/>
</dbReference>
<protein>
    <recommendedName>
        <fullName evidence="4">Ca3427-like PBP 2 domain-containing protein</fullName>
    </recommendedName>
</protein>
<comment type="subcellular location">
    <subcellularLocation>
        <location evidence="1">Periplasm</location>
    </subcellularLocation>
</comment>
<comment type="similarity">
    <text evidence="2">Belongs to the bacterial solute-binding protein SsuA/TauA family.</text>
</comment>
<evidence type="ECO:0000256" key="3">
    <source>
        <dbReference type="ARBA" id="ARBA00022729"/>
    </source>
</evidence>
<dbReference type="InterPro" id="IPR054364">
    <property type="entry name" value="Ca3427-like_PBP2"/>
</dbReference>
<accession>A0A0C3LK18</accession>
<evidence type="ECO:0000259" key="4">
    <source>
        <dbReference type="Pfam" id="PF22384"/>
    </source>
</evidence>
<evidence type="ECO:0000313" key="5">
    <source>
        <dbReference type="EMBL" id="KIO34388.1"/>
    </source>
</evidence>
<evidence type="ECO:0000256" key="1">
    <source>
        <dbReference type="ARBA" id="ARBA00004418"/>
    </source>
</evidence>
<reference evidence="6" key="2">
    <citation type="submission" date="2015-01" db="EMBL/GenBank/DDBJ databases">
        <title>Evolutionary Origins and Diversification of the Mycorrhizal Mutualists.</title>
        <authorList>
            <consortium name="DOE Joint Genome Institute"/>
            <consortium name="Mycorrhizal Genomics Consortium"/>
            <person name="Kohler A."/>
            <person name="Kuo A."/>
            <person name="Nagy L.G."/>
            <person name="Floudas D."/>
            <person name="Copeland A."/>
            <person name="Barry K.W."/>
            <person name="Cichocki N."/>
            <person name="Veneault-Fourrey C."/>
            <person name="LaButti K."/>
            <person name="Lindquist E.A."/>
            <person name="Lipzen A."/>
            <person name="Lundell T."/>
            <person name="Morin E."/>
            <person name="Murat C."/>
            <person name="Riley R."/>
            <person name="Ohm R."/>
            <person name="Sun H."/>
            <person name="Tunlid A."/>
            <person name="Henrissat B."/>
            <person name="Grigoriev I.V."/>
            <person name="Hibbett D.S."/>
            <person name="Martin F."/>
        </authorList>
    </citation>
    <scope>NUCLEOTIDE SEQUENCE [LARGE SCALE GENOMIC DNA]</scope>
    <source>
        <strain evidence="6">MUT 4182</strain>
    </source>
</reference>
<reference evidence="5 6" key="1">
    <citation type="submission" date="2014-04" db="EMBL/GenBank/DDBJ databases">
        <authorList>
            <consortium name="DOE Joint Genome Institute"/>
            <person name="Kuo A."/>
            <person name="Girlanda M."/>
            <person name="Perotto S."/>
            <person name="Kohler A."/>
            <person name="Nagy L.G."/>
            <person name="Floudas D."/>
            <person name="Copeland A."/>
            <person name="Barry K.W."/>
            <person name="Cichocki N."/>
            <person name="Veneault-Fourrey C."/>
            <person name="LaButti K."/>
            <person name="Lindquist E.A."/>
            <person name="Lipzen A."/>
            <person name="Lundell T."/>
            <person name="Morin E."/>
            <person name="Murat C."/>
            <person name="Sun H."/>
            <person name="Tunlid A."/>
            <person name="Henrissat B."/>
            <person name="Grigoriev I.V."/>
            <person name="Hibbett D.S."/>
            <person name="Martin F."/>
            <person name="Nordberg H.P."/>
            <person name="Cantor M.N."/>
            <person name="Hua S.X."/>
        </authorList>
    </citation>
    <scope>NUCLEOTIDE SEQUENCE [LARGE SCALE GENOMIC DNA]</scope>
    <source>
        <strain evidence="5 6">MUT 4182</strain>
    </source>
</reference>
<sequence length="299" mass="32992">MPPLRVGYVREHFASPLLQYTEDDGGKTFTLVNCPGGTGQIIKALEEDQVDVVIALTDALIAGIAKGKPYKLVGSYVSTPLNWAIVTGKESKYNSRADLKGTTFGISRFGSGSELMVKLMAHQEGWVKGEGKDLEDIDFKVCNNIDGLVQAVNDGSCSAFLWEWFTTKPWLDRGEVRFIGSVPTPWPSWMIAAHTSPERCPRDNVINFVATLTSYVNDFDSEASRKGKDVEFIKKQFGYPEEDIKAWLETVGYPTDCTKIDGSMLVRTFGILEATGAMVRPPSGFDPENFTNVEAVRVV</sequence>
<keyword evidence="6" id="KW-1185">Reference proteome</keyword>
<proteinExistence type="inferred from homology"/>
<dbReference type="HOGENOM" id="CLU_061316_1_0_1"/>
<dbReference type="GO" id="GO:0042597">
    <property type="term" value="C:periplasmic space"/>
    <property type="evidence" value="ECO:0007669"/>
    <property type="project" value="UniProtKB-SubCell"/>
</dbReference>
<gene>
    <name evidence="5" type="ORF">M407DRAFT_127998</name>
</gene>
<feature type="domain" description="Ca3427-like PBP 2" evidence="4">
    <location>
        <begin position="83"/>
        <end position="181"/>
    </location>
</feature>
<evidence type="ECO:0000313" key="6">
    <source>
        <dbReference type="Proteomes" id="UP000054248"/>
    </source>
</evidence>
<dbReference type="Gene3D" id="3.40.190.10">
    <property type="entry name" value="Periplasmic binding protein-like II"/>
    <property type="match status" value="2"/>
</dbReference>
<dbReference type="SUPFAM" id="SSF53850">
    <property type="entry name" value="Periplasmic binding protein-like II"/>
    <property type="match status" value="1"/>
</dbReference>
<dbReference type="OrthoDB" id="1363at2759"/>